<sequence>MSYSLTVESLDSITSSWHELRHCLEWGSIFVLPAWLKVWWQVFGGEAELYLRMLRQGEKAIGFAPLLVNKETASLIGSADVCDYLDFVVVPGRESDFFQVLLDDLRENGIKSLDLRPLRPDSTVLSHLVNIARERGYEVFCRPDDVSLELDLPATWNDYLS</sequence>
<gene>
    <name evidence="1" type="ORF">S06H3_27372</name>
</gene>
<proteinExistence type="predicted"/>
<accession>X1MR78</accession>
<comment type="caution">
    <text evidence="1">The sequence shown here is derived from an EMBL/GenBank/DDBJ whole genome shotgun (WGS) entry which is preliminary data.</text>
</comment>
<organism evidence="1">
    <name type="scientific">marine sediment metagenome</name>
    <dbReference type="NCBI Taxonomy" id="412755"/>
    <lineage>
        <taxon>unclassified sequences</taxon>
        <taxon>metagenomes</taxon>
        <taxon>ecological metagenomes</taxon>
    </lineage>
</organism>
<name>X1MR78_9ZZZZ</name>
<evidence type="ECO:0000313" key="1">
    <source>
        <dbReference type="EMBL" id="GAI20516.1"/>
    </source>
</evidence>
<reference evidence="1" key="1">
    <citation type="journal article" date="2014" name="Front. Microbiol.">
        <title>High frequency of phylogenetically diverse reductive dehalogenase-homologous genes in deep subseafloor sedimentary metagenomes.</title>
        <authorList>
            <person name="Kawai M."/>
            <person name="Futagami T."/>
            <person name="Toyoda A."/>
            <person name="Takaki Y."/>
            <person name="Nishi S."/>
            <person name="Hori S."/>
            <person name="Arai W."/>
            <person name="Tsubouchi T."/>
            <person name="Morono Y."/>
            <person name="Uchiyama I."/>
            <person name="Ito T."/>
            <person name="Fujiyama A."/>
            <person name="Inagaki F."/>
            <person name="Takami H."/>
        </authorList>
    </citation>
    <scope>NUCLEOTIDE SEQUENCE</scope>
    <source>
        <strain evidence="1">Expedition CK06-06</strain>
    </source>
</reference>
<protein>
    <recommendedName>
        <fullName evidence="2">BioF2-like acetyltransferase domain-containing protein</fullName>
    </recommendedName>
</protein>
<dbReference type="AlphaFoldDB" id="X1MR78"/>
<feature type="non-terminal residue" evidence="1">
    <location>
        <position position="161"/>
    </location>
</feature>
<dbReference type="EMBL" id="BARV01015873">
    <property type="protein sequence ID" value="GAI20516.1"/>
    <property type="molecule type" value="Genomic_DNA"/>
</dbReference>
<evidence type="ECO:0008006" key="2">
    <source>
        <dbReference type="Google" id="ProtNLM"/>
    </source>
</evidence>